<gene>
    <name evidence="2" type="ORF">METSCH_D04690</name>
</gene>
<keyword evidence="3" id="KW-1185">Reference proteome</keyword>
<protein>
    <submittedName>
        <fullName evidence="2">Uncharacterized protein</fullName>
    </submittedName>
</protein>
<sequence>MRGLKHRSHNAIVTLDLPKDKTVDDVVSTCNGEICCGNSLVVTRAFLRVERDADKLGDGGKDEPVNEANALTEQNAKGIAGLVELPEEDLTEAGKVTEPPKISGSKDASHEPSERSYDQDHVSDKAIYGEVGSFKEAKSIAEAKAA</sequence>
<evidence type="ECO:0000313" key="2">
    <source>
        <dbReference type="EMBL" id="QBM89398.1"/>
    </source>
</evidence>
<feature type="region of interest" description="Disordered" evidence="1">
    <location>
        <begin position="54"/>
        <end position="73"/>
    </location>
</feature>
<feature type="compositionally biased region" description="Basic and acidic residues" evidence="1">
    <location>
        <begin position="54"/>
        <end position="64"/>
    </location>
</feature>
<feature type="region of interest" description="Disordered" evidence="1">
    <location>
        <begin position="79"/>
        <end position="124"/>
    </location>
</feature>
<dbReference type="Proteomes" id="UP000292447">
    <property type="component" value="Chromosome IV"/>
</dbReference>
<evidence type="ECO:0000256" key="1">
    <source>
        <dbReference type="SAM" id="MobiDB-lite"/>
    </source>
</evidence>
<feature type="compositionally biased region" description="Basic and acidic residues" evidence="1">
    <location>
        <begin position="107"/>
        <end position="124"/>
    </location>
</feature>
<name>A0A4P6XTB0_9ASCO</name>
<dbReference type="AlphaFoldDB" id="A0A4P6XTB0"/>
<reference evidence="3" key="1">
    <citation type="submission" date="2019-03" db="EMBL/GenBank/DDBJ databases">
        <title>Snf2 controls pulcherriminic acid biosynthesis and connects pigmentation and antifungal activity of the yeast Metschnikowia pulcherrima.</title>
        <authorList>
            <person name="Gore-Lloyd D."/>
            <person name="Sumann I."/>
            <person name="Brachmann A.O."/>
            <person name="Schneeberger K."/>
            <person name="Ortiz-Merino R.A."/>
            <person name="Moreno-Beltran M."/>
            <person name="Schlaefli M."/>
            <person name="Kirner P."/>
            <person name="Santos Kron A."/>
            <person name="Wolfe K.H."/>
            <person name="Piel J."/>
            <person name="Ahrens C.H."/>
            <person name="Henk D."/>
            <person name="Freimoser F.M."/>
        </authorList>
    </citation>
    <scope>NUCLEOTIDE SEQUENCE [LARGE SCALE GENOMIC DNA]</scope>
    <source>
        <strain evidence="3">APC 1.2</strain>
    </source>
</reference>
<dbReference type="EMBL" id="CP034459">
    <property type="protein sequence ID" value="QBM89398.1"/>
    <property type="molecule type" value="Genomic_DNA"/>
</dbReference>
<accession>A0A4P6XTB0</accession>
<organism evidence="2 3">
    <name type="scientific">Metschnikowia aff. pulcherrima</name>
    <dbReference type="NCBI Taxonomy" id="2163413"/>
    <lineage>
        <taxon>Eukaryota</taxon>
        <taxon>Fungi</taxon>
        <taxon>Dikarya</taxon>
        <taxon>Ascomycota</taxon>
        <taxon>Saccharomycotina</taxon>
        <taxon>Pichiomycetes</taxon>
        <taxon>Metschnikowiaceae</taxon>
        <taxon>Metschnikowia</taxon>
    </lineage>
</organism>
<evidence type="ECO:0000313" key="3">
    <source>
        <dbReference type="Proteomes" id="UP000292447"/>
    </source>
</evidence>
<dbReference type="STRING" id="2163413.A0A4P6XTB0"/>
<proteinExistence type="predicted"/>